<dbReference type="AlphaFoldDB" id="A0A4Y7SK30"/>
<comment type="caution">
    <text evidence="1">The sequence shown here is derived from an EMBL/GenBank/DDBJ whole genome shotgun (WGS) entry which is preliminary data.</text>
</comment>
<protein>
    <submittedName>
        <fullName evidence="1">Uncharacterized protein</fullName>
    </submittedName>
</protein>
<reference evidence="1 2" key="1">
    <citation type="journal article" date="2019" name="Nat. Ecol. Evol.">
        <title>Megaphylogeny resolves global patterns of mushroom evolution.</title>
        <authorList>
            <person name="Varga T."/>
            <person name="Krizsan K."/>
            <person name="Foldi C."/>
            <person name="Dima B."/>
            <person name="Sanchez-Garcia M."/>
            <person name="Sanchez-Ramirez S."/>
            <person name="Szollosi G.J."/>
            <person name="Szarkandi J.G."/>
            <person name="Papp V."/>
            <person name="Albert L."/>
            <person name="Andreopoulos W."/>
            <person name="Angelini C."/>
            <person name="Antonin V."/>
            <person name="Barry K.W."/>
            <person name="Bougher N.L."/>
            <person name="Buchanan P."/>
            <person name="Buyck B."/>
            <person name="Bense V."/>
            <person name="Catcheside P."/>
            <person name="Chovatia M."/>
            <person name="Cooper J."/>
            <person name="Damon W."/>
            <person name="Desjardin D."/>
            <person name="Finy P."/>
            <person name="Geml J."/>
            <person name="Haridas S."/>
            <person name="Hughes K."/>
            <person name="Justo A."/>
            <person name="Karasinski D."/>
            <person name="Kautmanova I."/>
            <person name="Kiss B."/>
            <person name="Kocsube S."/>
            <person name="Kotiranta H."/>
            <person name="LaButti K.M."/>
            <person name="Lechner B.E."/>
            <person name="Liimatainen K."/>
            <person name="Lipzen A."/>
            <person name="Lukacs Z."/>
            <person name="Mihaltcheva S."/>
            <person name="Morgado L.N."/>
            <person name="Niskanen T."/>
            <person name="Noordeloos M.E."/>
            <person name="Ohm R.A."/>
            <person name="Ortiz-Santana B."/>
            <person name="Ovrebo C."/>
            <person name="Racz N."/>
            <person name="Riley R."/>
            <person name="Savchenko A."/>
            <person name="Shiryaev A."/>
            <person name="Soop K."/>
            <person name="Spirin V."/>
            <person name="Szebenyi C."/>
            <person name="Tomsovsky M."/>
            <person name="Tulloss R.E."/>
            <person name="Uehling J."/>
            <person name="Grigoriev I.V."/>
            <person name="Vagvolgyi C."/>
            <person name="Papp T."/>
            <person name="Martin F.M."/>
            <person name="Miettinen O."/>
            <person name="Hibbett D.S."/>
            <person name="Nagy L.G."/>
        </authorList>
    </citation>
    <scope>NUCLEOTIDE SEQUENCE [LARGE SCALE GENOMIC DNA]</scope>
    <source>
        <strain evidence="1 2">FP101781</strain>
    </source>
</reference>
<name>A0A4Y7SK30_COPMI</name>
<dbReference type="EMBL" id="QPFP01000095">
    <property type="protein sequence ID" value="TEB22226.1"/>
    <property type="molecule type" value="Genomic_DNA"/>
</dbReference>
<evidence type="ECO:0000313" key="1">
    <source>
        <dbReference type="EMBL" id="TEB22226.1"/>
    </source>
</evidence>
<organism evidence="1 2">
    <name type="scientific">Coprinellus micaceus</name>
    <name type="common">Glistening ink-cap mushroom</name>
    <name type="synonym">Coprinus micaceus</name>
    <dbReference type="NCBI Taxonomy" id="71717"/>
    <lineage>
        <taxon>Eukaryota</taxon>
        <taxon>Fungi</taxon>
        <taxon>Dikarya</taxon>
        <taxon>Basidiomycota</taxon>
        <taxon>Agaricomycotina</taxon>
        <taxon>Agaricomycetes</taxon>
        <taxon>Agaricomycetidae</taxon>
        <taxon>Agaricales</taxon>
        <taxon>Agaricineae</taxon>
        <taxon>Psathyrellaceae</taxon>
        <taxon>Coprinellus</taxon>
    </lineage>
</organism>
<gene>
    <name evidence="1" type="ORF">FA13DRAFT_1741178</name>
</gene>
<accession>A0A4Y7SK30</accession>
<evidence type="ECO:0000313" key="2">
    <source>
        <dbReference type="Proteomes" id="UP000298030"/>
    </source>
</evidence>
<dbReference type="Proteomes" id="UP000298030">
    <property type="component" value="Unassembled WGS sequence"/>
</dbReference>
<keyword evidence="2" id="KW-1185">Reference proteome</keyword>
<proteinExistence type="predicted"/>
<sequence>MNEVVCSCGLGLVLLRSERRARARRLFPASPFRPKRWEDRLPSSGRQFSSPDADAEEIFLPNLLHLRDAERRAKIAGCVYVHRCNSKNICDSSFQCLVNIGSETRECWWCMHGPLCVLRTIGISTFQCVLYRATGSSSPSRYDLREGGRHQ</sequence>